<evidence type="ECO:0000256" key="2">
    <source>
        <dbReference type="SAM" id="Phobius"/>
    </source>
</evidence>
<name>A0ABT4CE02_9ACTN</name>
<feature type="transmembrane region" description="Helical" evidence="2">
    <location>
        <begin position="20"/>
        <end position="41"/>
    </location>
</feature>
<evidence type="ECO:0000256" key="1">
    <source>
        <dbReference type="SAM" id="MobiDB-lite"/>
    </source>
</evidence>
<evidence type="ECO:0000313" key="4">
    <source>
        <dbReference type="Proteomes" id="UP001074726"/>
    </source>
</evidence>
<accession>A0ABT4CE02</accession>
<keyword evidence="2" id="KW-0472">Membrane</keyword>
<dbReference type="RefSeq" id="WP_268112145.1">
    <property type="nucleotide sequence ID" value="NZ_JAPPUX010000003.1"/>
</dbReference>
<organism evidence="3 4">
    <name type="scientific">Nocardioides pini</name>
    <dbReference type="NCBI Taxonomy" id="2975053"/>
    <lineage>
        <taxon>Bacteria</taxon>
        <taxon>Bacillati</taxon>
        <taxon>Actinomycetota</taxon>
        <taxon>Actinomycetes</taxon>
        <taxon>Propionibacteriales</taxon>
        <taxon>Nocardioidaceae</taxon>
        <taxon>Nocardioides</taxon>
    </lineage>
</organism>
<keyword evidence="4" id="KW-1185">Reference proteome</keyword>
<dbReference type="EMBL" id="JAPPUX010000003">
    <property type="protein sequence ID" value="MCY4727190.1"/>
    <property type="molecule type" value="Genomic_DNA"/>
</dbReference>
<protein>
    <submittedName>
        <fullName evidence="3">Uncharacterized protein</fullName>
    </submittedName>
</protein>
<reference evidence="3" key="1">
    <citation type="submission" date="2022-08" db="EMBL/GenBank/DDBJ databases">
        <title>Genome sequencing of Nocardioides sp. STR2.</title>
        <authorList>
            <person name="So Y."/>
        </authorList>
    </citation>
    <scope>NUCLEOTIDE SEQUENCE</scope>
    <source>
        <strain evidence="3">STR2</strain>
    </source>
</reference>
<sequence>MPVPVLPLRPLWHMGALHPYEQALTLLLAFGPFLVLGLVIWRRRNEQDDEHGEHDAPVPGDDRSPADGREHLS</sequence>
<proteinExistence type="predicted"/>
<feature type="region of interest" description="Disordered" evidence="1">
    <location>
        <begin position="47"/>
        <end position="73"/>
    </location>
</feature>
<gene>
    <name evidence="3" type="ORF">NYO98_12955</name>
</gene>
<keyword evidence="2" id="KW-1133">Transmembrane helix</keyword>
<dbReference type="Proteomes" id="UP001074726">
    <property type="component" value="Unassembled WGS sequence"/>
</dbReference>
<keyword evidence="2" id="KW-0812">Transmembrane</keyword>
<comment type="caution">
    <text evidence="3">The sequence shown here is derived from an EMBL/GenBank/DDBJ whole genome shotgun (WGS) entry which is preliminary data.</text>
</comment>
<evidence type="ECO:0000313" key="3">
    <source>
        <dbReference type="EMBL" id="MCY4727190.1"/>
    </source>
</evidence>